<feature type="binding site" evidence="5">
    <location>
        <position position="73"/>
    </location>
    <ligand>
        <name>(2E)-4-hydroxy-3-methylbut-2-enyl diphosphate</name>
        <dbReference type="ChEBI" id="CHEBI:128753"/>
    </ligand>
</feature>
<dbReference type="GO" id="GO:0019288">
    <property type="term" value="P:isopentenyl diphosphate biosynthetic process, methylerythritol 4-phosphate pathway"/>
    <property type="evidence" value="ECO:0007669"/>
    <property type="project" value="UniProtKB-UniRule"/>
</dbReference>
<feature type="binding site" evidence="5">
    <location>
        <position position="73"/>
    </location>
    <ligand>
        <name>isopentenyl diphosphate</name>
        <dbReference type="ChEBI" id="CHEBI:128769"/>
    </ligand>
</feature>
<comment type="catalytic activity">
    <reaction evidence="5">
        <text>isopentenyl diphosphate + 2 oxidized [2Fe-2S]-[ferredoxin] + H2O = (2E)-4-hydroxy-3-methylbut-2-enyl diphosphate + 2 reduced [2Fe-2S]-[ferredoxin] + 2 H(+)</text>
        <dbReference type="Rhea" id="RHEA:24488"/>
        <dbReference type="Rhea" id="RHEA-COMP:10000"/>
        <dbReference type="Rhea" id="RHEA-COMP:10001"/>
        <dbReference type="ChEBI" id="CHEBI:15377"/>
        <dbReference type="ChEBI" id="CHEBI:15378"/>
        <dbReference type="ChEBI" id="CHEBI:33737"/>
        <dbReference type="ChEBI" id="CHEBI:33738"/>
        <dbReference type="ChEBI" id="CHEBI:128753"/>
        <dbReference type="ChEBI" id="CHEBI:128769"/>
        <dbReference type="EC" id="1.17.7.4"/>
    </reaction>
</comment>
<dbReference type="AlphaFoldDB" id="A0A2G9YXL8"/>
<feature type="active site" description="Proton donor" evidence="5">
    <location>
        <position position="125"/>
    </location>
</feature>
<keyword evidence="4 5" id="KW-0411">Iron-sulfur</keyword>
<feature type="binding site" evidence="5">
    <location>
        <position position="261"/>
    </location>
    <ligand>
        <name>isopentenyl diphosphate</name>
        <dbReference type="ChEBI" id="CHEBI:128769"/>
    </ligand>
</feature>
<evidence type="ECO:0000313" key="6">
    <source>
        <dbReference type="EMBL" id="PIP23967.1"/>
    </source>
</evidence>
<feature type="binding site" evidence="5">
    <location>
        <position position="217"/>
    </location>
    <ligand>
        <name>isopentenyl diphosphate</name>
        <dbReference type="ChEBI" id="CHEBI:128769"/>
    </ligand>
</feature>
<keyword evidence="2 5" id="KW-0479">Metal-binding</keyword>
<comment type="pathway">
    <text evidence="5">Isoprenoid biosynthesis; dimethylallyl diphosphate biosynthesis; dimethylallyl diphosphate from (2E)-4-hydroxy-3-methylbutenyl diphosphate: step 1/1.</text>
</comment>
<protein>
    <recommendedName>
        <fullName evidence="5">4-hydroxy-3-methylbut-2-enyl diphosphate reductase</fullName>
        <shortName evidence="5">HMBPP reductase</shortName>
        <ecNumber evidence="5">1.17.7.4</ecNumber>
    </recommendedName>
</protein>
<gene>
    <name evidence="5 6" type="primary">ispH</name>
    <name evidence="6" type="ORF">COX36_00460</name>
</gene>
<keyword evidence="1 5" id="KW-0004">4Fe-4S</keyword>
<comment type="pathway">
    <text evidence="5">Isoprenoid biosynthesis; isopentenyl diphosphate biosynthesis via DXP pathway; isopentenyl diphosphate from 1-deoxy-D-xylulose 5-phosphate: step 6/6.</text>
</comment>
<evidence type="ECO:0000256" key="1">
    <source>
        <dbReference type="ARBA" id="ARBA00022485"/>
    </source>
</evidence>
<feature type="binding site" evidence="5">
    <location>
        <position position="123"/>
    </location>
    <ligand>
        <name>dimethylallyl diphosphate</name>
        <dbReference type="ChEBI" id="CHEBI:57623"/>
    </ligand>
</feature>
<feature type="binding site" evidence="5">
    <location>
        <position position="73"/>
    </location>
    <ligand>
        <name>dimethylallyl diphosphate</name>
        <dbReference type="ChEBI" id="CHEBI:57623"/>
    </ligand>
</feature>
<dbReference type="PANTHER" id="PTHR30426">
    <property type="entry name" value="4-HYDROXY-3-METHYLBUT-2-ENYL DIPHOSPHATE REDUCTASE"/>
    <property type="match status" value="1"/>
</dbReference>
<dbReference type="UniPathway" id="UPA00059">
    <property type="reaction ID" value="UER00105"/>
</dbReference>
<accession>A0A2G9YXL8</accession>
<evidence type="ECO:0000256" key="5">
    <source>
        <dbReference type="HAMAP-Rule" id="MF_00191"/>
    </source>
</evidence>
<comment type="caution">
    <text evidence="5">Lacks conserved residue(s) required for the propagation of feature annotation.</text>
</comment>
<feature type="binding site" evidence="5">
    <location>
        <position position="219"/>
    </location>
    <ligand>
        <name>isopentenyl diphosphate</name>
        <dbReference type="ChEBI" id="CHEBI:128769"/>
    </ligand>
</feature>
<evidence type="ECO:0000256" key="2">
    <source>
        <dbReference type="ARBA" id="ARBA00022723"/>
    </source>
</evidence>
<dbReference type="NCBIfam" id="NF002187">
    <property type="entry name" value="PRK01045.1-1"/>
    <property type="match status" value="1"/>
</dbReference>
<evidence type="ECO:0000313" key="7">
    <source>
        <dbReference type="Proteomes" id="UP000230273"/>
    </source>
</evidence>
<dbReference type="InterPro" id="IPR003451">
    <property type="entry name" value="LytB/IspH"/>
</dbReference>
<comment type="catalytic activity">
    <reaction evidence="5">
        <text>dimethylallyl diphosphate + 2 oxidized [2Fe-2S]-[ferredoxin] + H2O = (2E)-4-hydroxy-3-methylbut-2-enyl diphosphate + 2 reduced [2Fe-2S]-[ferredoxin] + 2 H(+)</text>
        <dbReference type="Rhea" id="RHEA:24825"/>
        <dbReference type="Rhea" id="RHEA-COMP:10000"/>
        <dbReference type="Rhea" id="RHEA-COMP:10001"/>
        <dbReference type="ChEBI" id="CHEBI:15377"/>
        <dbReference type="ChEBI" id="CHEBI:15378"/>
        <dbReference type="ChEBI" id="CHEBI:33737"/>
        <dbReference type="ChEBI" id="CHEBI:33738"/>
        <dbReference type="ChEBI" id="CHEBI:57623"/>
        <dbReference type="ChEBI" id="CHEBI:128753"/>
        <dbReference type="EC" id="1.17.7.4"/>
    </reaction>
</comment>
<feature type="binding site" evidence="5">
    <location>
        <position position="217"/>
    </location>
    <ligand>
        <name>dimethylallyl diphosphate</name>
        <dbReference type="ChEBI" id="CHEBI:57623"/>
    </ligand>
</feature>
<dbReference type="HAMAP" id="MF_00191">
    <property type="entry name" value="IspH"/>
    <property type="match status" value="1"/>
</dbReference>
<dbReference type="CDD" id="cd13944">
    <property type="entry name" value="lytB_ispH"/>
    <property type="match status" value="1"/>
</dbReference>
<dbReference type="NCBIfam" id="TIGR00216">
    <property type="entry name" value="ispH_lytB"/>
    <property type="match status" value="1"/>
</dbReference>
<feature type="binding site" evidence="5">
    <location>
        <position position="161"/>
    </location>
    <ligand>
        <name>(2E)-4-hydroxy-3-methylbut-2-enyl diphosphate</name>
        <dbReference type="ChEBI" id="CHEBI:128753"/>
    </ligand>
</feature>
<evidence type="ECO:0000256" key="4">
    <source>
        <dbReference type="ARBA" id="ARBA00023014"/>
    </source>
</evidence>
<organism evidence="6 7">
    <name type="scientific">Candidatus Nealsonbacteria bacterium CG23_combo_of_CG06-09_8_20_14_all_38_19</name>
    <dbReference type="NCBI Taxonomy" id="1974721"/>
    <lineage>
        <taxon>Bacteria</taxon>
        <taxon>Candidatus Nealsoniibacteriota</taxon>
    </lineage>
</organism>
<feature type="binding site" evidence="5">
    <location>
        <position position="123"/>
    </location>
    <ligand>
        <name>(2E)-4-hydroxy-3-methylbut-2-enyl diphosphate</name>
        <dbReference type="ChEBI" id="CHEBI:128753"/>
    </ligand>
</feature>
<comment type="similarity">
    <text evidence="5">Belongs to the IspH family.</text>
</comment>
<feature type="binding site" evidence="5">
    <location>
        <position position="261"/>
    </location>
    <ligand>
        <name>(2E)-4-hydroxy-3-methylbut-2-enyl diphosphate</name>
        <dbReference type="ChEBI" id="CHEBI:128753"/>
    </ligand>
</feature>
<dbReference type="Gene3D" id="3.40.1010.20">
    <property type="entry name" value="4-hydroxy-3-methylbut-2-enyl diphosphate reductase, catalytic domain"/>
    <property type="match status" value="2"/>
</dbReference>
<feature type="binding site" evidence="5">
    <location>
        <position position="217"/>
    </location>
    <ligand>
        <name>(2E)-4-hydroxy-3-methylbut-2-enyl diphosphate</name>
        <dbReference type="ChEBI" id="CHEBI:128753"/>
    </ligand>
</feature>
<dbReference type="GO" id="GO:0016114">
    <property type="term" value="P:terpenoid biosynthetic process"/>
    <property type="evidence" value="ECO:0007669"/>
    <property type="project" value="UniProtKB-UniRule"/>
</dbReference>
<proteinExistence type="inferred from homology"/>
<comment type="caution">
    <text evidence="6">The sequence shown here is derived from an EMBL/GenBank/DDBJ whole genome shotgun (WGS) entry which is preliminary data.</text>
</comment>
<feature type="binding site" evidence="5">
    <location>
        <position position="261"/>
    </location>
    <ligand>
        <name>dimethylallyl diphosphate</name>
        <dbReference type="ChEBI" id="CHEBI:57623"/>
    </ligand>
</feature>
<dbReference type="Proteomes" id="UP000230273">
    <property type="component" value="Unassembled WGS sequence"/>
</dbReference>
<evidence type="ECO:0000256" key="3">
    <source>
        <dbReference type="ARBA" id="ARBA00023004"/>
    </source>
</evidence>
<comment type="function">
    <text evidence="5">Catalyzes the conversion of 1-hydroxy-2-methyl-2-(E)-butenyl 4-diphosphate (HMBPP) into a mixture of isopentenyl diphosphate (IPP) and dimethylallyl diphosphate (DMAPP). Acts in the terminal step of the DOXP/MEP pathway for isoprenoid precursor biosynthesis.</text>
</comment>
<dbReference type="GO" id="GO:0046872">
    <property type="term" value="F:metal ion binding"/>
    <property type="evidence" value="ECO:0007669"/>
    <property type="project" value="UniProtKB-KW"/>
</dbReference>
<dbReference type="Pfam" id="PF02401">
    <property type="entry name" value="LYTB"/>
    <property type="match status" value="1"/>
</dbReference>
<reference evidence="6 7" key="1">
    <citation type="submission" date="2017-09" db="EMBL/GenBank/DDBJ databases">
        <title>Depth-based differentiation of microbial function through sediment-hosted aquifers and enrichment of novel symbionts in the deep terrestrial subsurface.</title>
        <authorList>
            <person name="Probst A.J."/>
            <person name="Ladd B."/>
            <person name="Jarett J.K."/>
            <person name="Geller-Mcgrath D.E."/>
            <person name="Sieber C.M."/>
            <person name="Emerson J.B."/>
            <person name="Anantharaman K."/>
            <person name="Thomas B.C."/>
            <person name="Malmstrom R."/>
            <person name="Stieglmeier M."/>
            <person name="Klingl A."/>
            <person name="Woyke T."/>
            <person name="Ryan C.M."/>
            <person name="Banfield J.F."/>
        </authorList>
    </citation>
    <scope>NUCLEOTIDE SEQUENCE [LARGE SCALE GENOMIC DNA]</scope>
    <source>
        <strain evidence="6">CG23_combo_of_CG06-09_8_20_14_all_38_19</strain>
    </source>
</reference>
<sequence length="285" mass="32062">MEIIFSKDIGFCFGVKRAVKIVEDLIKESEGPFWLLEPIVHNEKVMGKFKKAGVRLVTSLEEIDKGVLIISAHGEKTEVYRRAKEKGLKIVDTTCPLVTGAQNLAKKFQSLGYQIFIAGDKNHKEVTGILEATDKKAIVISKAKDFSKVKIEKPTVLISQTTQSLRNIKEIFKELKKKDKKAKFLNTLCPTCQNRQKEIKELAKKADLVLVVGSKSSANTKRLFEIARNKNKNSFLVEGVNDLNKSAIAERKRIAITSGTSTPDWIIDEVVEKIKTYEKDNPEKN</sequence>
<feature type="binding site" evidence="5">
    <location>
        <position position="95"/>
    </location>
    <ligand>
        <name>[4Fe-4S] cluster</name>
        <dbReference type="ChEBI" id="CHEBI:49883"/>
    </ligand>
</feature>
<feature type="binding site" evidence="5">
    <location>
        <position position="219"/>
    </location>
    <ligand>
        <name>(2E)-4-hydroxy-3-methylbut-2-enyl diphosphate</name>
        <dbReference type="ChEBI" id="CHEBI:128753"/>
    </ligand>
</feature>
<name>A0A2G9YXL8_9BACT</name>
<feature type="binding site" evidence="5">
    <location>
        <position position="41"/>
    </location>
    <ligand>
        <name>(2E)-4-hydroxy-3-methylbut-2-enyl diphosphate</name>
        <dbReference type="ChEBI" id="CHEBI:128753"/>
    </ligand>
</feature>
<dbReference type="EC" id="1.17.7.4" evidence="5"/>
<comment type="cofactor">
    <cofactor evidence="5">
        <name>[4Fe-4S] cluster</name>
        <dbReference type="ChEBI" id="CHEBI:49883"/>
    </cofactor>
    <text evidence="5">Binds 1 [4Fe-4S] cluster per subunit.</text>
</comment>
<keyword evidence="5" id="KW-0414">Isoprene biosynthesis</keyword>
<feature type="binding site" evidence="5">
    <location>
        <position position="41"/>
    </location>
    <ligand>
        <name>isopentenyl diphosphate</name>
        <dbReference type="ChEBI" id="CHEBI:128769"/>
    </ligand>
</feature>
<dbReference type="Gene3D" id="3.40.50.11270">
    <property type="match status" value="1"/>
</dbReference>
<dbReference type="EMBL" id="PCRP01000007">
    <property type="protein sequence ID" value="PIP23967.1"/>
    <property type="molecule type" value="Genomic_DNA"/>
</dbReference>
<dbReference type="PANTHER" id="PTHR30426:SF0">
    <property type="entry name" value="4-HYDROXY-3-METHYLBUT-2-ENYL DIPHOSPHATE REDUCTASE"/>
    <property type="match status" value="1"/>
</dbReference>
<feature type="binding site" evidence="5">
    <location>
        <position position="123"/>
    </location>
    <ligand>
        <name>isopentenyl diphosphate</name>
        <dbReference type="ChEBI" id="CHEBI:128769"/>
    </ligand>
</feature>
<keyword evidence="3 5" id="KW-0408">Iron</keyword>
<feature type="binding site" evidence="5">
    <location>
        <position position="12"/>
    </location>
    <ligand>
        <name>[4Fe-4S] cluster</name>
        <dbReference type="ChEBI" id="CHEBI:49883"/>
    </ligand>
</feature>
<dbReference type="GO" id="GO:0051745">
    <property type="term" value="F:4-hydroxy-3-methylbut-2-enyl diphosphate reductase activity"/>
    <property type="evidence" value="ECO:0007669"/>
    <property type="project" value="UniProtKB-UniRule"/>
</dbReference>
<dbReference type="GO" id="GO:0051539">
    <property type="term" value="F:4 iron, 4 sulfur cluster binding"/>
    <property type="evidence" value="ECO:0007669"/>
    <property type="project" value="UniProtKB-UniRule"/>
</dbReference>
<dbReference type="UniPathway" id="UPA00056">
    <property type="reaction ID" value="UER00097"/>
</dbReference>
<keyword evidence="5" id="KW-0560">Oxidoreductase</keyword>
<feature type="binding site" evidence="5">
    <location>
        <position position="41"/>
    </location>
    <ligand>
        <name>dimethylallyl diphosphate</name>
        <dbReference type="ChEBI" id="CHEBI:57623"/>
    </ligand>
</feature>
<feature type="binding site" evidence="5">
    <location>
        <position position="219"/>
    </location>
    <ligand>
        <name>dimethylallyl diphosphate</name>
        <dbReference type="ChEBI" id="CHEBI:57623"/>
    </ligand>
</feature>
<dbReference type="GO" id="GO:0050992">
    <property type="term" value="P:dimethylallyl diphosphate biosynthetic process"/>
    <property type="evidence" value="ECO:0007669"/>
    <property type="project" value="UniProtKB-UniRule"/>
</dbReference>
<feature type="binding site" evidence="5">
    <location>
        <position position="189"/>
    </location>
    <ligand>
        <name>[4Fe-4S] cluster</name>
        <dbReference type="ChEBI" id="CHEBI:49883"/>
    </ligand>
</feature>